<organism evidence="1 2">
    <name type="scientific">Schizothecium vesticola</name>
    <dbReference type="NCBI Taxonomy" id="314040"/>
    <lineage>
        <taxon>Eukaryota</taxon>
        <taxon>Fungi</taxon>
        <taxon>Dikarya</taxon>
        <taxon>Ascomycota</taxon>
        <taxon>Pezizomycotina</taxon>
        <taxon>Sordariomycetes</taxon>
        <taxon>Sordariomycetidae</taxon>
        <taxon>Sordariales</taxon>
        <taxon>Schizotheciaceae</taxon>
        <taxon>Schizothecium</taxon>
    </lineage>
</organism>
<dbReference type="Proteomes" id="UP001172155">
    <property type="component" value="Unassembled WGS sequence"/>
</dbReference>
<name>A0AA40EQ88_9PEZI</name>
<comment type="caution">
    <text evidence="1">The sequence shown here is derived from an EMBL/GenBank/DDBJ whole genome shotgun (WGS) entry which is preliminary data.</text>
</comment>
<accession>A0AA40EQ88</accession>
<evidence type="ECO:0000313" key="2">
    <source>
        <dbReference type="Proteomes" id="UP001172155"/>
    </source>
</evidence>
<gene>
    <name evidence="1" type="ORF">B0T18DRAFT_468843</name>
</gene>
<dbReference type="PANTHER" id="PTHR37535:SF3">
    <property type="entry name" value="FLUG DOMAIN-CONTAINING PROTEIN"/>
    <property type="match status" value="1"/>
</dbReference>
<dbReference type="PANTHER" id="PTHR37535">
    <property type="entry name" value="FLUG DOMAIN PROTEIN"/>
    <property type="match status" value="1"/>
</dbReference>
<dbReference type="AlphaFoldDB" id="A0AA40EQ88"/>
<evidence type="ECO:0000313" key="1">
    <source>
        <dbReference type="EMBL" id="KAK0743500.1"/>
    </source>
</evidence>
<sequence>DFVLLVRWKDGEPELRLKVRRRECKGKDINQPEHIMPEKISSKLGPPPLYSQPMLFWLANIISSEAIKGNPTLEEVLATTPPPIGQNHWVLQLEESKLDQAVFPKLTSRGPKEKNRSPASWSHQISAWAIRVRFPDGVGLHCARREVLVKTNDSGYSVEQVLKFADQQNSSVLRRNYLGTMNTVDGAATYLGMDIRHDLTEDFRSATMRWNSDLPLKLPASGRAELEQQKEYATLKRSIESLSLQINDENTLEEARQQLRKQRNLAYSKRRWLEKNKLRECQQNQPINDWRRDHFLRVLHMMPERERLFRTLSLRVPLRSPQGISALRDLIALRTSD</sequence>
<reference evidence="1" key="1">
    <citation type="submission" date="2023-06" db="EMBL/GenBank/DDBJ databases">
        <title>Genome-scale phylogeny and comparative genomics of the fungal order Sordariales.</title>
        <authorList>
            <consortium name="Lawrence Berkeley National Laboratory"/>
            <person name="Hensen N."/>
            <person name="Bonometti L."/>
            <person name="Westerberg I."/>
            <person name="Brannstrom I.O."/>
            <person name="Guillou S."/>
            <person name="Cros-Aarteil S."/>
            <person name="Calhoun S."/>
            <person name="Haridas S."/>
            <person name="Kuo A."/>
            <person name="Mondo S."/>
            <person name="Pangilinan J."/>
            <person name="Riley R."/>
            <person name="LaButti K."/>
            <person name="Andreopoulos B."/>
            <person name="Lipzen A."/>
            <person name="Chen C."/>
            <person name="Yanf M."/>
            <person name="Daum C."/>
            <person name="Ng V."/>
            <person name="Clum A."/>
            <person name="Steindorff A."/>
            <person name="Ohm R."/>
            <person name="Martin F."/>
            <person name="Silar P."/>
            <person name="Natvig D."/>
            <person name="Lalanne C."/>
            <person name="Gautier V."/>
            <person name="Ament-velasquez S.L."/>
            <person name="Kruys A."/>
            <person name="Hutchinson M.I."/>
            <person name="Powell A.J."/>
            <person name="Barry K."/>
            <person name="Miller A.N."/>
            <person name="Grigoriev I.V."/>
            <person name="Debuchy R."/>
            <person name="Gladieux P."/>
            <person name="Thoren M.H."/>
            <person name="Johannesson H."/>
        </authorList>
    </citation>
    <scope>NUCLEOTIDE SEQUENCE</scope>
    <source>
        <strain evidence="1">SMH3187-1</strain>
    </source>
</reference>
<keyword evidence="2" id="KW-1185">Reference proteome</keyword>
<proteinExistence type="predicted"/>
<feature type="non-terminal residue" evidence="1">
    <location>
        <position position="1"/>
    </location>
</feature>
<protein>
    <submittedName>
        <fullName evidence="1">Uncharacterized protein</fullName>
    </submittedName>
</protein>
<dbReference type="EMBL" id="JAUKUD010000005">
    <property type="protein sequence ID" value="KAK0743500.1"/>
    <property type="molecule type" value="Genomic_DNA"/>
</dbReference>